<dbReference type="EMBL" id="DF237345">
    <property type="protein sequence ID" value="GAQ88042.1"/>
    <property type="molecule type" value="Genomic_DNA"/>
</dbReference>
<dbReference type="GO" id="GO:0006355">
    <property type="term" value="P:regulation of DNA-templated transcription"/>
    <property type="evidence" value="ECO:0000318"/>
    <property type="project" value="GO_Central"/>
</dbReference>
<reference evidence="5 6" key="1">
    <citation type="journal article" date="2014" name="Nat. Commun.">
        <title>Klebsormidium flaccidum genome reveals primary factors for plant terrestrial adaptation.</title>
        <authorList>
            <person name="Hori K."/>
            <person name="Maruyama F."/>
            <person name="Fujisawa T."/>
            <person name="Togashi T."/>
            <person name="Yamamoto N."/>
            <person name="Seo M."/>
            <person name="Sato S."/>
            <person name="Yamada T."/>
            <person name="Mori H."/>
            <person name="Tajima N."/>
            <person name="Moriyama T."/>
            <person name="Ikeuchi M."/>
            <person name="Watanabe M."/>
            <person name="Wada H."/>
            <person name="Kobayashi K."/>
            <person name="Saito M."/>
            <person name="Masuda T."/>
            <person name="Sasaki-Sekimoto Y."/>
            <person name="Mashiguchi K."/>
            <person name="Awai K."/>
            <person name="Shimojima M."/>
            <person name="Masuda S."/>
            <person name="Iwai M."/>
            <person name="Nobusawa T."/>
            <person name="Narise T."/>
            <person name="Kondo S."/>
            <person name="Saito H."/>
            <person name="Sato R."/>
            <person name="Murakawa M."/>
            <person name="Ihara Y."/>
            <person name="Oshima-Yamada Y."/>
            <person name="Ohtaka K."/>
            <person name="Satoh M."/>
            <person name="Sonobe K."/>
            <person name="Ishii M."/>
            <person name="Ohtani R."/>
            <person name="Kanamori-Sato M."/>
            <person name="Honoki R."/>
            <person name="Miyazaki D."/>
            <person name="Mochizuki H."/>
            <person name="Umetsu J."/>
            <person name="Higashi K."/>
            <person name="Shibata D."/>
            <person name="Kamiya Y."/>
            <person name="Sato N."/>
            <person name="Nakamura Y."/>
            <person name="Tabata S."/>
            <person name="Ida S."/>
            <person name="Kurokawa K."/>
            <person name="Ohta H."/>
        </authorList>
    </citation>
    <scope>NUCLEOTIDE SEQUENCE [LARGE SCALE GENOMIC DNA]</scope>
    <source>
        <strain evidence="5 6">NIES-2285</strain>
    </source>
</reference>
<dbReference type="GO" id="GO:0005634">
    <property type="term" value="C:nucleus"/>
    <property type="evidence" value="ECO:0000318"/>
    <property type="project" value="GO_Central"/>
</dbReference>
<keyword evidence="4" id="KW-0175">Coiled coil</keyword>
<evidence type="ECO:0000313" key="5">
    <source>
        <dbReference type="EMBL" id="GAQ88042.1"/>
    </source>
</evidence>
<dbReference type="AlphaFoldDB" id="A0A1Y1IDK9"/>
<keyword evidence="3" id="KW-0539">Nucleus</keyword>
<dbReference type="OrthoDB" id="524165at2759"/>
<feature type="coiled-coil region" evidence="4">
    <location>
        <begin position="56"/>
        <end position="90"/>
    </location>
</feature>
<dbReference type="InterPro" id="IPR026060">
    <property type="entry name" value="AMY1"/>
</dbReference>
<accession>A0A1Y1IDK9</accession>
<comment type="similarity">
    <text evidence="2">Belongs to the AMY1 family.</text>
</comment>
<dbReference type="CDD" id="cd21937">
    <property type="entry name" value="ZIP_MycBP-like"/>
    <property type="match status" value="1"/>
</dbReference>
<evidence type="ECO:0000313" key="6">
    <source>
        <dbReference type="Proteomes" id="UP000054558"/>
    </source>
</evidence>
<gene>
    <name evidence="5" type="ORF">KFL_003960030</name>
</gene>
<dbReference type="Proteomes" id="UP000054558">
    <property type="component" value="Unassembled WGS sequence"/>
</dbReference>
<sequence length="96" mass="10880">MATESKKEAFRKYLESSGVLDSLTKVLVSLYEEPEKPPTGIDFVKAHLGGPTPQEFEQLRKEKEELQAKYDELQTRCEELSRKVEALETGESTTTT</sequence>
<dbReference type="PRINTS" id="PR02028">
    <property type="entry name" value="CMYCBINDINGP"/>
</dbReference>
<evidence type="ECO:0000256" key="4">
    <source>
        <dbReference type="SAM" id="Coils"/>
    </source>
</evidence>
<organism evidence="5 6">
    <name type="scientific">Klebsormidium nitens</name>
    <name type="common">Green alga</name>
    <name type="synonym">Ulothrix nitens</name>
    <dbReference type="NCBI Taxonomy" id="105231"/>
    <lineage>
        <taxon>Eukaryota</taxon>
        <taxon>Viridiplantae</taxon>
        <taxon>Streptophyta</taxon>
        <taxon>Klebsormidiophyceae</taxon>
        <taxon>Klebsormidiales</taxon>
        <taxon>Klebsormidiaceae</taxon>
        <taxon>Klebsormidium</taxon>
    </lineage>
</organism>
<dbReference type="STRING" id="105231.A0A1Y1IDK9"/>
<evidence type="ECO:0000256" key="2">
    <source>
        <dbReference type="ARBA" id="ARBA00009389"/>
    </source>
</evidence>
<dbReference type="GO" id="GO:0003713">
    <property type="term" value="F:transcription coactivator activity"/>
    <property type="evidence" value="ECO:0000318"/>
    <property type="project" value="GO_Central"/>
</dbReference>
<name>A0A1Y1IDK9_KLENI</name>
<evidence type="ECO:0000256" key="1">
    <source>
        <dbReference type="ARBA" id="ARBA00004123"/>
    </source>
</evidence>
<evidence type="ECO:0008006" key="7">
    <source>
        <dbReference type="Google" id="ProtNLM"/>
    </source>
</evidence>
<dbReference type="PANTHER" id="PTHR13168:SF0">
    <property type="entry name" value="C-MYC-BINDING PROTEIN"/>
    <property type="match status" value="1"/>
</dbReference>
<dbReference type="OMA" id="RLQHYEP"/>
<evidence type="ECO:0000256" key="3">
    <source>
        <dbReference type="ARBA" id="ARBA00023242"/>
    </source>
</evidence>
<dbReference type="Gene3D" id="6.10.250.1060">
    <property type="match status" value="1"/>
</dbReference>
<proteinExistence type="inferred from homology"/>
<comment type="subcellular location">
    <subcellularLocation>
        <location evidence="1">Nucleus</location>
    </subcellularLocation>
</comment>
<keyword evidence="6" id="KW-1185">Reference proteome</keyword>
<protein>
    <recommendedName>
        <fullName evidence="7">c-Myc-binding protein</fullName>
    </recommendedName>
</protein>
<dbReference type="PANTHER" id="PTHR13168">
    <property type="entry name" value="ASSOCIATE OF C-MYC AMY-1"/>
    <property type="match status" value="1"/>
</dbReference>